<sequence>MNFEIIKVFSNNVVLCEDKRKNTEIIAVGCGIGFKAKAGTFISDSAIEKLYGELSEEDKKYLSDIMSNTDSEILDIVEDALKIIDKELKEKLSIYFHLTMLSHLSFAIERSKYGTIIRNPFLEELRVLYPQEYRIAEKFIAEVNKHLEYKLEIDEVGFITMHIHAALRGVKVSETSEQLTLTYELVKVIENELGHKIDRESYDFIRLLTHLKFAVNRVKNNIKIENILLPEIKKKLKLYYKISQKVAKFAEKNYNILFNEDEVGYITIHLAKIKSKDLDIF</sequence>
<dbReference type="Gene3D" id="1.10.1790.10">
    <property type="entry name" value="PRD domain"/>
    <property type="match status" value="2"/>
</dbReference>
<keyword evidence="4" id="KW-1185">Reference proteome</keyword>
<dbReference type="Gene3D" id="2.30.24.10">
    <property type="entry name" value="CAT RNA-binding domain"/>
    <property type="match status" value="1"/>
</dbReference>
<evidence type="ECO:0000313" key="3">
    <source>
        <dbReference type="EMBL" id="ACZ09803.1"/>
    </source>
</evidence>
<dbReference type="GO" id="GO:0006355">
    <property type="term" value="P:regulation of DNA-templated transcription"/>
    <property type="evidence" value="ECO:0007669"/>
    <property type="project" value="InterPro"/>
</dbReference>
<keyword evidence="1" id="KW-0677">Repeat</keyword>
<dbReference type="Proteomes" id="UP000000845">
    <property type="component" value="Chromosome"/>
</dbReference>
<dbReference type="SMART" id="SM01061">
    <property type="entry name" value="CAT_RBD"/>
    <property type="match status" value="1"/>
</dbReference>
<proteinExistence type="predicted"/>
<evidence type="ECO:0000259" key="2">
    <source>
        <dbReference type="PROSITE" id="PS51372"/>
    </source>
</evidence>
<dbReference type="PANTHER" id="PTHR30185:SF16">
    <property type="entry name" value="PROTEIN GLCT"/>
    <property type="match status" value="1"/>
</dbReference>
<dbReference type="AlphaFoldDB" id="D1ANJ9"/>
<feature type="domain" description="PRD" evidence="2">
    <location>
        <begin position="68"/>
        <end position="172"/>
    </location>
</feature>
<evidence type="ECO:0000313" key="4">
    <source>
        <dbReference type="Proteomes" id="UP000000845"/>
    </source>
</evidence>
<dbReference type="SUPFAM" id="SSF63520">
    <property type="entry name" value="PTS-regulatory domain, PRD"/>
    <property type="match status" value="2"/>
</dbReference>
<accession>D1ANJ9</accession>
<protein>
    <submittedName>
        <fullName evidence="3">Transcriptional antiterminator, BglG</fullName>
    </submittedName>
</protein>
<dbReference type="EMBL" id="CP001739">
    <property type="protein sequence ID" value="ACZ09803.1"/>
    <property type="molecule type" value="Genomic_DNA"/>
</dbReference>
<dbReference type="eggNOG" id="COG3711">
    <property type="taxonomic scope" value="Bacteria"/>
</dbReference>
<dbReference type="Pfam" id="PF00874">
    <property type="entry name" value="PRD"/>
    <property type="match status" value="2"/>
</dbReference>
<dbReference type="STRING" id="526218.Sterm_2960"/>
<dbReference type="Pfam" id="PF03123">
    <property type="entry name" value="CAT_RBD"/>
    <property type="match status" value="1"/>
</dbReference>
<dbReference type="HOGENOM" id="CLU_078802_0_0_0"/>
<dbReference type="InterPro" id="IPR050661">
    <property type="entry name" value="BglG_antiterminators"/>
</dbReference>
<reference evidence="3 4" key="2">
    <citation type="journal article" date="2010" name="Stand. Genomic Sci.">
        <title>Complete genome sequence of Sebaldella termitidis type strain (NCTC 11300).</title>
        <authorList>
            <person name="Harmon-Smith M."/>
            <person name="Celia L."/>
            <person name="Chertkov O."/>
            <person name="Lapidus A."/>
            <person name="Copeland A."/>
            <person name="Glavina Del Rio T."/>
            <person name="Nolan M."/>
            <person name="Lucas S."/>
            <person name="Tice H."/>
            <person name="Cheng J.F."/>
            <person name="Han C."/>
            <person name="Detter J.C."/>
            <person name="Bruce D."/>
            <person name="Goodwin L."/>
            <person name="Pitluck S."/>
            <person name="Pati A."/>
            <person name="Liolios K."/>
            <person name="Ivanova N."/>
            <person name="Mavromatis K."/>
            <person name="Mikhailova N."/>
            <person name="Chen A."/>
            <person name="Palaniappan K."/>
            <person name="Land M."/>
            <person name="Hauser L."/>
            <person name="Chang Y.J."/>
            <person name="Jeffries C.D."/>
            <person name="Brettin T."/>
            <person name="Goker M."/>
            <person name="Beck B."/>
            <person name="Bristow J."/>
            <person name="Eisen J.A."/>
            <person name="Markowitz V."/>
            <person name="Hugenholtz P."/>
            <person name="Kyrpides N.C."/>
            <person name="Klenk H.P."/>
            <person name="Chen F."/>
        </authorList>
    </citation>
    <scope>NUCLEOTIDE SEQUENCE [LARGE SCALE GENOMIC DNA]</scope>
    <source>
        <strain evidence="4">ATCC 33386 / NCTC 11300</strain>
    </source>
</reference>
<dbReference type="InterPro" id="IPR036650">
    <property type="entry name" value="CAT_RNA-bd_dom_sf"/>
</dbReference>
<evidence type="ECO:0000256" key="1">
    <source>
        <dbReference type="ARBA" id="ARBA00022737"/>
    </source>
</evidence>
<dbReference type="InterPro" id="IPR011608">
    <property type="entry name" value="PRD"/>
</dbReference>
<reference evidence="4" key="1">
    <citation type="submission" date="2009-09" db="EMBL/GenBank/DDBJ databases">
        <title>The complete chromosome of Sebaldella termitidis ATCC 33386.</title>
        <authorList>
            <consortium name="US DOE Joint Genome Institute (JGI-PGF)"/>
            <person name="Lucas S."/>
            <person name="Copeland A."/>
            <person name="Lapidus A."/>
            <person name="Glavina del Rio T."/>
            <person name="Dalin E."/>
            <person name="Tice H."/>
            <person name="Bruce D."/>
            <person name="Goodwin L."/>
            <person name="Pitluck S."/>
            <person name="Kyrpides N."/>
            <person name="Mavromatis K."/>
            <person name="Ivanova N."/>
            <person name="Mikhailova N."/>
            <person name="Sims D."/>
            <person name="Meincke L."/>
            <person name="Brettin T."/>
            <person name="Detter J.C."/>
            <person name="Han C."/>
            <person name="Larimer F."/>
            <person name="Land M."/>
            <person name="Hauser L."/>
            <person name="Markowitz V."/>
            <person name="Cheng J.F."/>
            <person name="Hugenholtz P."/>
            <person name="Woyke T."/>
            <person name="Wu D."/>
            <person name="Eisen J.A."/>
        </authorList>
    </citation>
    <scope>NUCLEOTIDE SEQUENCE [LARGE SCALE GENOMIC DNA]</scope>
    <source>
        <strain evidence="4">ATCC 33386 / NCTC 11300</strain>
    </source>
</reference>
<dbReference type="GO" id="GO:0003723">
    <property type="term" value="F:RNA binding"/>
    <property type="evidence" value="ECO:0007669"/>
    <property type="project" value="InterPro"/>
</dbReference>
<feature type="domain" description="PRD" evidence="2">
    <location>
        <begin position="173"/>
        <end position="280"/>
    </location>
</feature>
<organism evidence="3 4">
    <name type="scientific">Sebaldella termitidis (strain ATCC 33386 / NCTC 11300)</name>
    <dbReference type="NCBI Taxonomy" id="526218"/>
    <lineage>
        <taxon>Bacteria</taxon>
        <taxon>Fusobacteriati</taxon>
        <taxon>Fusobacteriota</taxon>
        <taxon>Fusobacteriia</taxon>
        <taxon>Fusobacteriales</taxon>
        <taxon>Leptotrichiaceae</taxon>
        <taxon>Sebaldella</taxon>
    </lineage>
</organism>
<dbReference type="PANTHER" id="PTHR30185">
    <property type="entry name" value="CRYPTIC BETA-GLUCOSIDE BGL OPERON ANTITERMINATOR"/>
    <property type="match status" value="1"/>
</dbReference>
<gene>
    <name evidence="3" type="ordered locus">Sterm_2960</name>
</gene>
<dbReference type="InterPro" id="IPR004341">
    <property type="entry name" value="CAT_RNA-bd_dom"/>
</dbReference>
<dbReference type="InterPro" id="IPR036634">
    <property type="entry name" value="PRD_sf"/>
</dbReference>
<dbReference type="RefSeq" id="WP_012862385.1">
    <property type="nucleotide sequence ID" value="NC_013517.1"/>
</dbReference>
<name>D1ANJ9_SEBTE</name>
<dbReference type="SUPFAM" id="SSF50151">
    <property type="entry name" value="SacY-like RNA-binding domain"/>
    <property type="match status" value="1"/>
</dbReference>
<dbReference type="KEGG" id="str:Sterm_2960"/>
<dbReference type="PROSITE" id="PS51372">
    <property type="entry name" value="PRD_2"/>
    <property type="match status" value="2"/>
</dbReference>